<dbReference type="PANTHER" id="PTHR24421:SF10">
    <property type="entry name" value="NITRATE_NITRITE SENSOR PROTEIN NARQ"/>
    <property type="match status" value="1"/>
</dbReference>
<evidence type="ECO:0000256" key="5">
    <source>
        <dbReference type="ARBA" id="ARBA00022741"/>
    </source>
</evidence>
<dbReference type="PANTHER" id="PTHR24421">
    <property type="entry name" value="NITRATE/NITRITE SENSOR PROTEIN NARX-RELATED"/>
    <property type="match status" value="1"/>
</dbReference>
<keyword evidence="7" id="KW-0067">ATP-binding</keyword>
<keyword evidence="11" id="KW-1185">Reference proteome</keyword>
<keyword evidence="5" id="KW-0547">Nucleotide-binding</keyword>
<dbReference type="InterPro" id="IPR036890">
    <property type="entry name" value="HATPase_C_sf"/>
</dbReference>
<evidence type="ECO:0000259" key="9">
    <source>
        <dbReference type="Pfam" id="PF07730"/>
    </source>
</evidence>
<dbReference type="EMBL" id="JAAAMV010000022">
    <property type="protein sequence ID" value="NBD26602.1"/>
    <property type="molecule type" value="Genomic_DNA"/>
</dbReference>
<evidence type="ECO:0000256" key="3">
    <source>
        <dbReference type="ARBA" id="ARBA00022553"/>
    </source>
</evidence>
<keyword evidence="4" id="KW-0808">Transferase</keyword>
<sequence length="290" mass="32730">MTYKRIKWLILWTPTLTIALWEYLRHTFLLPYLSMDLGNALAPVIVMTVTATLLMKLFRMLEETQETLQRSKSAEAAFVEREQLARELHDGISQSLFLLSVKLDKLEHAKDPEHVAETARQLRRTVKHVYEDVRQSIASLRSEPSKTDVQWMQAVREMAAELALGGLDVELDWQLTDAKLTGKEKIELLAIVREAMLNVQKHAHASRLTVRAVPGEGAAGETFRCMIRDDGVGAEPEQLMAKGRYGVRMMQGRAEEMGWRFAVRRAVTADGPWPHDGGTIVEVAKGARGE</sequence>
<dbReference type="Gene3D" id="3.30.565.10">
    <property type="entry name" value="Histidine kinase-like ATPase, C-terminal domain"/>
    <property type="match status" value="1"/>
</dbReference>
<evidence type="ECO:0000313" key="11">
    <source>
        <dbReference type="Proteomes" id="UP000665561"/>
    </source>
</evidence>
<evidence type="ECO:0000256" key="1">
    <source>
        <dbReference type="ARBA" id="ARBA00000085"/>
    </source>
</evidence>
<accession>A0ABW9XV89</accession>
<organism evidence="10 11">
    <name type="scientific">Paenibacillus glycinis</name>
    <dbReference type="NCBI Taxonomy" id="2697035"/>
    <lineage>
        <taxon>Bacteria</taxon>
        <taxon>Bacillati</taxon>
        <taxon>Bacillota</taxon>
        <taxon>Bacilli</taxon>
        <taxon>Bacillales</taxon>
        <taxon>Paenibacillaceae</taxon>
        <taxon>Paenibacillus</taxon>
    </lineage>
</organism>
<dbReference type="GO" id="GO:0016301">
    <property type="term" value="F:kinase activity"/>
    <property type="evidence" value="ECO:0007669"/>
    <property type="project" value="UniProtKB-KW"/>
</dbReference>
<dbReference type="InterPro" id="IPR050482">
    <property type="entry name" value="Sensor_HK_TwoCompSys"/>
</dbReference>
<reference evidence="10 11" key="1">
    <citation type="submission" date="2020-01" db="EMBL/GenBank/DDBJ databases">
        <title>Paenibacillus soybeanensis sp. nov. isolated from the nodules of soybean (Glycine max(L.) Merr).</title>
        <authorList>
            <person name="Wang H."/>
        </authorList>
    </citation>
    <scope>NUCLEOTIDE SEQUENCE [LARGE SCALE GENOMIC DNA]</scope>
    <source>
        <strain evidence="10 11">T1</strain>
    </source>
</reference>
<comment type="catalytic activity">
    <reaction evidence="1">
        <text>ATP + protein L-histidine = ADP + protein N-phospho-L-histidine.</text>
        <dbReference type="EC" id="2.7.13.3"/>
    </reaction>
</comment>
<evidence type="ECO:0000256" key="6">
    <source>
        <dbReference type="ARBA" id="ARBA00022777"/>
    </source>
</evidence>
<evidence type="ECO:0000256" key="4">
    <source>
        <dbReference type="ARBA" id="ARBA00022679"/>
    </source>
</evidence>
<keyword evidence="6 10" id="KW-0418">Kinase</keyword>
<proteinExistence type="predicted"/>
<keyword evidence="3" id="KW-0597">Phosphoprotein</keyword>
<name>A0ABW9XV89_9BACL</name>
<evidence type="ECO:0000256" key="8">
    <source>
        <dbReference type="ARBA" id="ARBA00023012"/>
    </source>
</evidence>
<evidence type="ECO:0000256" key="7">
    <source>
        <dbReference type="ARBA" id="ARBA00022840"/>
    </source>
</evidence>
<evidence type="ECO:0000313" key="10">
    <source>
        <dbReference type="EMBL" id="NBD26602.1"/>
    </source>
</evidence>
<dbReference type="Gene3D" id="1.20.5.1930">
    <property type="match status" value="1"/>
</dbReference>
<feature type="domain" description="Signal transduction histidine kinase subgroup 3 dimerisation and phosphoacceptor" evidence="9">
    <location>
        <begin position="80"/>
        <end position="143"/>
    </location>
</feature>
<dbReference type="InterPro" id="IPR011712">
    <property type="entry name" value="Sig_transdc_His_kin_sub3_dim/P"/>
</dbReference>
<keyword evidence="8" id="KW-0902">Two-component regulatory system</keyword>
<dbReference type="Pfam" id="PF07730">
    <property type="entry name" value="HisKA_3"/>
    <property type="match status" value="1"/>
</dbReference>
<comment type="caution">
    <text evidence="10">The sequence shown here is derived from an EMBL/GenBank/DDBJ whole genome shotgun (WGS) entry which is preliminary data.</text>
</comment>
<gene>
    <name evidence="10" type="ORF">GT019_22235</name>
</gene>
<dbReference type="Proteomes" id="UP000665561">
    <property type="component" value="Unassembled WGS sequence"/>
</dbReference>
<dbReference type="SUPFAM" id="SSF55874">
    <property type="entry name" value="ATPase domain of HSP90 chaperone/DNA topoisomerase II/histidine kinase"/>
    <property type="match status" value="1"/>
</dbReference>
<evidence type="ECO:0000256" key="2">
    <source>
        <dbReference type="ARBA" id="ARBA00012438"/>
    </source>
</evidence>
<protein>
    <recommendedName>
        <fullName evidence="2">histidine kinase</fullName>
        <ecNumber evidence="2">2.7.13.3</ecNumber>
    </recommendedName>
</protein>
<dbReference type="RefSeq" id="WP_161745545.1">
    <property type="nucleotide sequence ID" value="NZ_JAAAMV010000022.1"/>
</dbReference>
<dbReference type="EC" id="2.7.13.3" evidence="2"/>